<dbReference type="AlphaFoldDB" id="A0A421BPX3"/>
<dbReference type="PROSITE" id="PS51257">
    <property type="entry name" value="PROKAR_LIPOPROTEIN"/>
    <property type="match status" value="1"/>
</dbReference>
<evidence type="ECO:0000313" key="2">
    <source>
        <dbReference type="Proteomes" id="UP000279673"/>
    </source>
</evidence>
<evidence type="ECO:0008006" key="3">
    <source>
        <dbReference type="Google" id="ProtNLM"/>
    </source>
</evidence>
<protein>
    <recommendedName>
        <fullName evidence="3">Lipoprotein</fullName>
    </recommendedName>
</protein>
<gene>
    <name evidence="1" type="ORF">DYS74_09140</name>
</gene>
<dbReference type="RefSeq" id="WP_121533065.1">
    <property type="nucleotide sequence ID" value="NZ_RCHI01000007.1"/>
</dbReference>
<reference evidence="1 2" key="1">
    <citation type="submission" date="2018-10" db="EMBL/GenBank/DDBJ databases">
        <title>Rhodobacter sp . BO-81.</title>
        <authorList>
            <person name="Im W.T."/>
        </authorList>
    </citation>
    <scope>NUCLEOTIDE SEQUENCE [LARGE SCALE GENOMIC DNA]</scope>
    <source>
        <strain evidence="1 2">BO-81</strain>
    </source>
</reference>
<sequence>MRIRCRSELAALVLVLLAACKPGGERAAAPLPPVGEAKVALERAACVKRGGDWITRGDAQLCATRTRDNGKACRTASDCQGACLARSQTCAPVIPLTGCNEIITSVGMRVTECVN</sequence>
<organism evidence="1 2">
    <name type="scientific">Paenirhodobacter hankyongi</name>
    <dbReference type="NCBI Taxonomy" id="2294033"/>
    <lineage>
        <taxon>Bacteria</taxon>
        <taxon>Pseudomonadati</taxon>
        <taxon>Pseudomonadota</taxon>
        <taxon>Alphaproteobacteria</taxon>
        <taxon>Rhodobacterales</taxon>
        <taxon>Rhodobacter group</taxon>
        <taxon>Paenirhodobacter</taxon>
    </lineage>
</organism>
<dbReference type="EMBL" id="RCHI01000007">
    <property type="protein sequence ID" value="RLL64987.1"/>
    <property type="molecule type" value="Genomic_DNA"/>
</dbReference>
<name>A0A421BPX3_9RHOB</name>
<comment type="caution">
    <text evidence="1">The sequence shown here is derived from an EMBL/GenBank/DDBJ whole genome shotgun (WGS) entry which is preliminary data.</text>
</comment>
<proteinExistence type="predicted"/>
<accession>A0A421BPX3</accession>
<keyword evidence="2" id="KW-1185">Reference proteome</keyword>
<evidence type="ECO:0000313" key="1">
    <source>
        <dbReference type="EMBL" id="RLL64987.1"/>
    </source>
</evidence>
<dbReference type="Proteomes" id="UP000279673">
    <property type="component" value="Unassembled WGS sequence"/>
</dbReference>